<proteinExistence type="inferred from homology"/>
<comment type="caution">
    <text evidence="7">The sequence shown here is derived from an EMBL/GenBank/DDBJ whole genome shotgun (WGS) entry which is preliminary data.</text>
</comment>
<dbReference type="PANTHER" id="PTHR46577">
    <property type="entry name" value="HTH-TYPE TRANSCRIPTIONAL REGULATORY PROTEIN GABR"/>
    <property type="match status" value="1"/>
</dbReference>
<sequence length="472" mass="49634">MTETRANSGLDLHLEVSRTRPAASLESALRSAIRSGRLAPGQRLPASRSLALDLGVARNSVAEAYGRLVAEGWLEARVGAGTWVGDREHAPEQQPAVRPDSAALLDLRGGIPDATTFPRSAWAAAARQALTRAPSEAFGYGAGQGAPSLRSTIADYVSRARGVFAEPDDVIVTHGFGELLALTARALVGRGARRIAVEEYGHESHRAILRASGLRLIGIPVDRDGAAIDALETSGADAVLLTPAHQFPTGVPLSPARRVDVVRWAERTGGLIVEDDYDGEFRYDRRSIGALQALAPQHVLYAGTASKGLAPAVGLAWGVVPHTLLPAVLDQQALAGGAPATLTQLTLAEFIDRHRYDRHLRSLRARYRARREELELAVGAGLPEARVSGMAAGLHCLVELPPGTDEAAVTRRALSLGLQLDGLSTFHVGGQSPGRGPAMVLGIGGPADHVYSEAVAAALEAMQVAMHDAAEA</sequence>
<evidence type="ECO:0000313" key="8">
    <source>
        <dbReference type="Proteomes" id="UP000307380"/>
    </source>
</evidence>
<evidence type="ECO:0000256" key="4">
    <source>
        <dbReference type="ARBA" id="ARBA00023125"/>
    </source>
</evidence>
<dbReference type="EMBL" id="SSSN01000005">
    <property type="protein sequence ID" value="THG34211.1"/>
    <property type="molecule type" value="Genomic_DNA"/>
</dbReference>
<dbReference type="CDD" id="cd00609">
    <property type="entry name" value="AAT_like"/>
    <property type="match status" value="1"/>
</dbReference>
<dbReference type="SMART" id="SM00345">
    <property type="entry name" value="HTH_GNTR"/>
    <property type="match status" value="1"/>
</dbReference>
<dbReference type="AlphaFoldDB" id="A0A4S4FV39"/>
<name>A0A4S4FV39_9MICO</name>
<dbReference type="PRINTS" id="PR00035">
    <property type="entry name" value="HTHGNTR"/>
</dbReference>
<dbReference type="SUPFAM" id="SSF53383">
    <property type="entry name" value="PLP-dependent transferases"/>
    <property type="match status" value="1"/>
</dbReference>
<keyword evidence="4" id="KW-0238">DNA-binding</keyword>
<dbReference type="InterPro" id="IPR000524">
    <property type="entry name" value="Tscrpt_reg_HTH_GntR"/>
</dbReference>
<keyword evidence="7" id="KW-0032">Aminotransferase</keyword>
<dbReference type="InterPro" id="IPR004839">
    <property type="entry name" value="Aminotransferase_I/II_large"/>
</dbReference>
<keyword evidence="7" id="KW-0808">Transferase</keyword>
<dbReference type="OrthoDB" id="594134at2"/>
<keyword evidence="2" id="KW-0663">Pyridoxal phosphate</keyword>
<dbReference type="RefSeq" id="WP_136424009.1">
    <property type="nucleotide sequence ID" value="NZ_SSSN01000005.1"/>
</dbReference>
<gene>
    <name evidence="7" type="ORF">E6C70_07905</name>
</gene>
<dbReference type="GO" id="GO:0008483">
    <property type="term" value="F:transaminase activity"/>
    <property type="evidence" value="ECO:0007669"/>
    <property type="project" value="UniProtKB-KW"/>
</dbReference>
<dbReference type="CDD" id="cd07377">
    <property type="entry name" value="WHTH_GntR"/>
    <property type="match status" value="1"/>
</dbReference>
<keyword evidence="3" id="KW-0805">Transcription regulation</keyword>
<evidence type="ECO:0000313" key="7">
    <source>
        <dbReference type="EMBL" id="THG34211.1"/>
    </source>
</evidence>
<comment type="similarity">
    <text evidence="1">In the C-terminal section; belongs to the class-I pyridoxal-phosphate-dependent aminotransferase family.</text>
</comment>
<dbReference type="InterPro" id="IPR015424">
    <property type="entry name" value="PyrdxlP-dep_Trfase"/>
</dbReference>
<dbReference type="InterPro" id="IPR015421">
    <property type="entry name" value="PyrdxlP-dep_Trfase_major"/>
</dbReference>
<dbReference type="GO" id="GO:0003700">
    <property type="term" value="F:DNA-binding transcription factor activity"/>
    <property type="evidence" value="ECO:0007669"/>
    <property type="project" value="InterPro"/>
</dbReference>
<dbReference type="Pfam" id="PF00155">
    <property type="entry name" value="Aminotran_1_2"/>
    <property type="match status" value="1"/>
</dbReference>
<accession>A0A4S4FV39</accession>
<reference evidence="7 8" key="1">
    <citation type="submission" date="2019-04" db="EMBL/GenBank/DDBJ databases">
        <authorList>
            <person name="Jiang L."/>
        </authorList>
    </citation>
    <scope>NUCLEOTIDE SEQUENCE [LARGE SCALE GENOMIC DNA]</scope>
    <source>
        <strain evidence="7 8">YIM 131861</strain>
    </source>
</reference>
<keyword evidence="8" id="KW-1185">Reference proteome</keyword>
<dbReference type="InterPro" id="IPR036390">
    <property type="entry name" value="WH_DNA-bd_sf"/>
</dbReference>
<dbReference type="InterPro" id="IPR051446">
    <property type="entry name" value="HTH_trans_reg/aminotransferase"/>
</dbReference>
<dbReference type="SUPFAM" id="SSF46785">
    <property type="entry name" value="Winged helix' DNA-binding domain"/>
    <property type="match status" value="1"/>
</dbReference>
<organism evidence="7 8">
    <name type="scientific">Orlajensenia flava</name>
    <dbReference type="NCBI Taxonomy" id="2565934"/>
    <lineage>
        <taxon>Bacteria</taxon>
        <taxon>Bacillati</taxon>
        <taxon>Actinomycetota</taxon>
        <taxon>Actinomycetes</taxon>
        <taxon>Micrococcales</taxon>
        <taxon>Microbacteriaceae</taxon>
        <taxon>Orlajensenia</taxon>
    </lineage>
</organism>
<dbReference type="InterPro" id="IPR036388">
    <property type="entry name" value="WH-like_DNA-bd_sf"/>
</dbReference>
<dbReference type="Pfam" id="PF00392">
    <property type="entry name" value="GntR"/>
    <property type="match status" value="1"/>
</dbReference>
<evidence type="ECO:0000256" key="1">
    <source>
        <dbReference type="ARBA" id="ARBA00005384"/>
    </source>
</evidence>
<dbReference type="Gene3D" id="1.10.10.10">
    <property type="entry name" value="Winged helix-like DNA-binding domain superfamily/Winged helix DNA-binding domain"/>
    <property type="match status" value="1"/>
</dbReference>
<evidence type="ECO:0000256" key="2">
    <source>
        <dbReference type="ARBA" id="ARBA00022898"/>
    </source>
</evidence>
<evidence type="ECO:0000259" key="6">
    <source>
        <dbReference type="PROSITE" id="PS50949"/>
    </source>
</evidence>
<evidence type="ECO:0000256" key="3">
    <source>
        <dbReference type="ARBA" id="ARBA00023015"/>
    </source>
</evidence>
<protein>
    <submittedName>
        <fullName evidence="7">PLP-dependent aminotransferase family protein</fullName>
    </submittedName>
</protein>
<keyword evidence="5" id="KW-0804">Transcription</keyword>
<dbReference type="Proteomes" id="UP000307380">
    <property type="component" value="Unassembled WGS sequence"/>
</dbReference>
<feature type="domain" description="HTH gntR-type" evidence="6">
    <location>
        <begin position="19"/>
        <end position="87"/>
    </location>
</feature>
<evidence type="ECO:0000256" key="5">
    <source>
        <dbReference type="ARBA" id="ARBA00023163"/>
    </source>
</evidence>
<dbReference type="PROSITE" id="PS50949">
    <property type="entry name" value="HTH_GNTR"/>
    <property type="match status" value="1"/>
</dbReference>
<dbReference type="GO" id="GO:0030170">
    <property type="term" value="F:pyridoxal phosphate binding"/>
    <property type="evidence" value="ECO:0007669"/>
    <property type="project" value="InterPro"/>
</dbReference>
<dbReference type="Gene3D" id="3.40.640.10">
    <property type="entry name" value="Type I PLP-dependent aspartate aminotransferase-like (Major domain)"/>
    <property type="match status" value="1"/>
</dbReference>
<dbReference type="GO" id="GO:0003677">
    <property type="term" value="F:DNA binding"/>
    <property type="evidence" value="ECO:0007669"/>
    <property type="project" value="UniProtKB-KW"/>
</dbReference>
<dbReference type="PANTHER" id="PTHR46577:SF1">
    <property type="entry name" value="HTH-TYPE TRANSCRIPTIONAL REGULATORY PROTEIN GABR"/>
    <property type="match status" value="1"/>
</dbReference>